<comment type="caution">
    <text evidence="2">The sequence shown here is derived from an EMBL/GenBank/DDBJ whole genome shotgun (WGS) entry which is preliminary data.</text>
</comment>
<gene>
    <name evidence="2" type="ORF">AWW68_14590</name>
</gene>
<feature type="domain" description="Cyclic nucleotide-binding" evidence="1">
    <location>
        <begin position="32"/>
        <end position="113"/>
    </location>
</feature>
<name>A0A150X596_9BACT</name>
<dbReference type="STRING" id="333140.AWW68_14590"/>
<dbReference type="AlphaFoldDB" id="A0A150X596"/>
<dbReference type="PROSITE" id="PS50042">
    <property type="entry name" value="CNMP_BINDING_3"/>
    <property type="match status" value="1"/>
</dbReference>
<dbReference type="RefSeq" id="WP_068222935.1">
    <property type="nucleotide sequence ID" value="NZ_CP139724.1"/>
</dbReference>
<dbReference type="EMBL" id="LRPC01000028">
    <property type="protein sequence ID" value="KYG73895.1"/>
    <property type="molecule type" value="Genomic_DNA"/>
</dbReference>
<dbReference type="Pfam" id="PF00027">
    <property type="entry name" value="cNMP_binding"/>
    <property type="match status" value="1"/>
</dbReference>
<sequence>MYEDLRLVFDQIIKVPQKEWQIFEGIVTNIEVEKSEFLLREGQFCKGIYFLSRGALRTFHTFDSREVNTSFHFEREFLREIESLTFDTPSKKNIQAIESSSVLLIEKPKLTKLYKESEYFLRLGNLILERLTINEQKYSSLLATYSPRERYSQLINNQPEILQRVPLQHIASYLGISRESLSRIRKRLSSSAF</sequence>
<dbReference type="InterPro" id="IPR000595">
    <property type="entry name" value="cNMP-bd_dom"/>
</dbReference>
<evidence type="ECO:0000259" key="1">
    <source>
        <dbReference type="PROSITE" id="PS50042"/>
    </source>
</evidence>
<dbReference type="Proteomes" id="UP000075606">
    <property type="component" value="Unassembled WGS sequence"/>
</dbReference>
<protein>
    <recommendedName>
        <fullName evidence="1">Cyclic nucleotide-binding domain-containing protein</fullName>
    </recommendedName>
</protein>
<dbReference type="OrthoDB" id="948610at2"/>
<evidence type="ECO:0000313" key="2">
    <source>
        <dbReference type="EMBL" id="KYG73895.1"/>
    </source>
</evidence>
<dbReference type="Gene3D" id="2.60.120.10">
    <property type="entry name" value="Jelly Rolls"/>
    <property type="match status" value="1"/>
</dbReference>
<evidence type="ECO:0000313" key="3">
    <source>
        <dbReference type="Proteomes" id="UP000075606"/>
    </source>
</evidence>
<dbReference type="InterPro" id="IPR014710">
    <property type="entry name" value="RmlC-like_jellyroll"/>
</dbReference>
<proteinExistence type="predicted"/>
<dbReference type="SUPFAM" id="SSF51206">
    <property type="entry name" value="cAMP-binding domain-like"/>
    <property type="match status" value="1"/>
</dbReference>
<reference evidence="2 3" key="1">
    <citation type="submission" date="2016-01" db="EMBL/GenBank/DDBJ databases">
        <title>Genome sequencing of Roseivirga spongicola UST030701-084.</title>
        <authorList>
            <person name="Selvaratnam C."/>
            <person name="Thevarajoo S."/>
            <person name="Goh K.M."/>
            <person name="Ee R."/>
            <person name="Chan K.-G."/>
            <person name="Chong C.S."/>
        </authorList>
    </citation>
    <scope>NUCLEOTIDE SEQUENCE [LARGE SCALE GENOMIC DNA]</scope>
    <source>
        <strain evidence="2 3">UST030701-084</strain>
    </source>
</reference>
<accession>A0A150X596</accession>
<keyword evidence="3" id="KW-1185">Reference proteome</keyword>
<organism evidence="2 3">
    <name type="scientific">Roseivirga spongicola</name>
    <dbReference type="NCBI Taxonomy" id="333140"/>
    <lineage>
        <taxon>Bacteria</taxon>
        <taxon>Pseudomonadati</taxon>
        <taxon>Bacteroidota</taxon>
        <taxon>Cytophagia</taxon>
        <taxon>Cytophagales</taxon>
        <taxon>Roseivirgaceae</taxon>
        <taxon>Roseivirga</taxon>
    </lineage>
</organism>
<dbReference type="InterPro" id="IPR018490">
    <property type="entry name" value="cNMP-bd_dom_sf"/>
</dbReference>